<keyword evidence="1" id="KW-0472">Membrane</keyword>
<dbReference type="Proteomes" id="UP000323506">
    <property type="component" value="Chromosome A08"/>
</dbReference>
<dbReference type="EMBL" id="CM017695">
    <property type="protein sequence ID" value="TYH06683.1"/>
    <property type="molecule type" value="Genomic_DNA"/>
</dbReference>
<dbReference type="AlphaFoldDB" id="A0A5D2FMJ5"/>
<sequence>MRRRFRRYGVRWHRTEAVLAWLLETETYGGAGGARLRRKARGSPRVSGLVIFWAYRACIWVLGQDSWV</sequence>
<proteinExistence type="predicted"/>
<feature type="transmembrane region" description="Helical" evidence="1">
    <location>
        <begin position="46"/>
        <end position="63"/>
    </location>
</feature>
<organism evidence="2 3">
    <name type="scientific">Gossypium darwinii</name>
    <name type="common">Darwin's cotton</name>
    <name type="synonym">Gossypium barbadense var. darwinii</name>
    <dbReference type="NCBI Taxonomy" id="34276"/>
    <lineage>
        <taxon>Eukaryota</taxon>
        <taxon>Viridiplantae</taxon>
        <taxon>Streptophyta</taxon>
        <taxon>Embryophyta</taxon>
        <taxon>Tracheophyta</taxon>
        <taxon>Spermatophyta</taxon>
        <taxon>Magnoliopsida</taxon>
        <taxon>eudicotyledons</taxon>
        <taxon>Gunneridae</taxon>
        <taxon>Pentapetalae</taxon>
        <taxon>rosids</taxon>
        <taxon>malvids</taxon>
        <taxon>Malvales</taxon>
        <taxon>Malvaceae</taxon>
        <taxon>Malvoideae</taxon>
        <taxon>Gossypium</taxon>
    </lineage>
</organism>
<keyword evidence="3" id="KW-1185">Reference proteome</keyword>
<gene>
    <name evidence="2" type="ORF">ES288_A08G173500v1</name>
</gene>
<keyword evidence="1" id="KW-0812">Transmembrane</keyword>
<reference evidence="2 3" key="1">
    <citation type="submission" date="2019-06" db="EMBL/GenBank/DDBJ databases">
        <title>WGS assembly of Gossypium darwinii.</title>
        <authorList>
            <person name="Chen Z.J."/>
            <person name="Sreedasyam A."/>
            <person name="Ando A."/>
            <person name="Song Q."/>
            <person name="De L."/>
            <person name="Hulse-Kemp A."/>
            <person name="Ding M."/>
            <person name="Ye W."/>
            <person name="Kirkbride R."/>
            <person name="Jenkins J."/>
            <person name="Plott C."/>
            <person name="Lovell J."/>
            <person name="Lin Y.-M."/>
            <person name="Vaughn R."/>
            <person name="Liu B."/>
            <person name="Li W."/>
            <person name="Simpson S."/>
            <person name="Scheffler B."/>
            <person name="Saski C."/>
            <person name="Grover C."/>
            <person name="Hu G."/>
            <person name="Conover J."/>
            <person name="Carlson J."/>
            <person name="Shu S."/>
            <person name="Boston L."/>
            <person name="Williams M."/>
            <person name="Peterson D."/>
            <person name="Mcgee K."/>
            <person name="Jones D."/>
            <person name="Wendel J."/>
            <person name="Stelly D."/>
            <person name="Grimwood J."/>
            <person name="Schmutz J."/>
        </authorList>
    </citation>
    <scope>NUCLEOTIDE SEQUENCE [LARGE SCALE GENOMIC DNA]</scope>
    <source>
        <strain evidence="2">1808015.09</strain>
    </source>
</reference>
<protein>
    <submittedName>
        <fullName evidence="2">Uncharacterized protein</fullName>
    </submittedName>
</protein>
<keyword evidence="1" id="KW-1133">Transmembrane helix</keyword>
<evidence type="ECO:0000313" key="2">
    <source>
        <dbReference type="EMBL" id="TYH06683.1"/>
    </source>
</evidence>
<evidence type="ECO:0000256" key="1">
    <source>
        <dbReference type="SAM" id="Phobius"/>
    </source>
</evidence>
<evidence type="ECO:0000313" key="3">
    <source>
        <dbReference type="Proteomes" id="UP000323506"/>
    </source>
</evidence>
<accession>A0A5D2FMJ5</accession>
<name>A0A5D2FMJ5_GOSDA</name>